<gene>
    <name evidence="2" type="ORF">KOF26_07320</name>
</gene>
<organism evidence="2 3">
    <name type="scientific">Sphingomonas quercus</name>
    <dbReference type="NCBI Taxonomy" id="2842451"/>
    <lineage>
        <taxon>Bacteria</taxon>
        <taxon>Pseudomonadati</taxon>
        <taxon>Pseudomonadota</taxon>
        <taxon>Alphaproteobacteria</taxon>
        <taxon>Sphingomonadales</taxon>
        <taxon>Sphingomonadaceae</taxon>
        <taxon>Sphingomonas</taxon>
    </lineage>
</organism>
<evidence type="ECO:0000256" key="1">
    <source>
        <dbReference type="SAM" id="MobiDB-lite"/>
    </source>
</evidence>
<proteinExistence type="predicted"/>
<protein>
    <submittedName>
        <fullName evidence="2">Uncharacterized protein</fullName>
    </submittedName>
</protein>
<dbReference type="EMBL" id="JAHKRT010000003">
    <property type="protein sequence ID" value="MBU3077676.1"/>
    <property type="molecule type" value="Genomic_DNA"/>
</dbReference>
<feature type="region of interest" description="Disordered" evidence="1">
    <location>
        <begin position="1"/>
        <end position="23"/>
    </location>
</feature>
<comment type="caution">
    <text evidence="2">The sequence shown here is derived from an EMBL/GenBank/DDBJ whole genome shotgun (WGS) entry which is preliminary data.</text>
</comment>
<accession>A0ABS6BJR3</accession>
<feature type="compositionally biased region" description="Low complexity" evidence="1">
    <location>
        <begin position="1"/>
        <end position="12"/>
    </location>
</feature>
<keyword evidence="3" id="KW-1185">Reference proteome</keyword>
<name>A0ABS6BJR3_9SPHN</name>
<dbReference type="RefSeq" id="WP_216322541.1">
    <property type="nucleotide sequence ID" value="NZ_JAHKRT010000003.1"/>
</dbReference>
<evidence type="ECO:0000313" key="3">
    <source>
        <dbReference type="Proteomes" id="UP000776276"/>
    </source>
</evidence>
<dbReference type="Proteomes" id="UP000776276">
    <property type="component" value="Unassembled WGS sequence"/>
</dbReference>
<reference evidence="2 3" key="1">
    <citation type="submission" date="2021-06" db="EMBL/GenBank/DDBJ databases">
        <title>Sphingomonas sp. XMGL2, whole genome shotgun sequencing project.</title>
        <authorList>
            <person name="Zhao G."/>
            <person name="Shen L."/>
        </authorList>
    </citation>
    <scope>NUCLEOTIDE SEQUENCE [LARGE SCALE GENOMIC DNA]</scope>
    <source>
        <strain evidence="2 3">XMGL2</strain>
    </source>
</reference>
<evidence type="ECO:0000313" key="2">
    <source>
        <dbReference type="EMBL" id="MBU3077676.1"/>
    </source>
</evidence>
<sequence length="194" mass="20649">MSTSASWPSSSGAPGGAEQRHQSTIGQGIEAVFDRRRHRIVAYVPPGRGAPIEAPKGRPIIAVTGAFAPYQIQLDDGACFVLESSRASRSYKAGPAARMPCQPAIPFEPVTPVPPRADMRLIGTAWGFAAWRDDRTGGTVVTDMRAGGQPILFETQMAAVGIRGMRAIDAPGAMISLVGRYDGHDAVILFDLYI</sequence>